<dbReference type="PANTHER" id="PTHR35149:SF1">
    <property type="entry name" value="DUF5655 DOMAIN-CONTAINING PROTEIN"/>
    <property type="match status" value="1"/>
</dbReference>
<dbReference type="EMBL" id="JBHLTS010000004">
    <property type="protein sequence ID" value="MFC0513176.1"/>
    <property type="molecule type" value="Genomic_DNA"/>
</dbReference>
<protein>
    <submittedName>
        <fullName evidence="2">DUF262 domain-containing protein</fullName>
    </submittedName>
</protein>
<organism evidence="2 3">
    <name type="scientific">Mucilaginibacter angelicae</name>
    <dbReference type="NCBI Taxonomy" id="869718"/>
    <lineage>
        <taxon>Bacteria</taxon>
        <taxon>Pseudomonadati</taxon>
        <taxon>Bacteroidota</taxon>
        <taxon>Sphingobacteriia</taxon>
        <taxon>Sphingobacteriales</taxon>
        <taxon>Sphingobacteriaceae</taxon>
        <taxon>Mucilaginibacter</taxon>
    </lineage>
</organism>
<dbReference type="RefSeq" id="WP_377021049.1">
    <property type="nucleotide sequence ID" value="NZ_JBHLTS010000004.1"/>
</dbReference>
<accession>A0ABV6L0C1</accession>
<dbReference type="Proteomes" id="UP001589828">
    <property type="component" value="Unassembled WGS sequence"/>
</dbReference>
<proteinExistence type="predicted"/>
<comment type="caution">
    <text evidence="2">The sequence shown here is derived from an EMBL/GenBank/DDBJ whole genome shotgun (WGS) entry which is preliminary data.</text>
</comment>
<gene>
    <name evidence="2" type="ORF">ACFFGT_03155</name>
</gene>
<dbReference type="PANTHER" id="PTHR35149">
    <property type="entry name" value="SLL5132 PROTEIN"/>
    <property type="match status" value="1"/>
</dbReference>
<dbReference type="InterPro" id="IPR004919">
    <property type="entry name" value="GmrSD_N"/>
</dbReference>
<evidence type="ECO:0000259" key="1">
    <source>
        <dbReference type="Pfam" id="PF03235"/>
    </source>
</evidence>
<reference evidence="2 3" key="1">
    <citation type="submission" date="2024-09" db="EMBL/GenBank/DDBJ databases">
        <authorList>
            <person name="Sun Q."/>
            <person name="Mori K."/>
        </authorList>
    </citation>
    <scope>NUCLEOTIDE SEQUENCE [LARGE SCALE GENOMIC DNA]</scope>
    <source>
        <strain evidence="2 3">NCAIM B.02415</strain>
    </source>
</reference>
<evidence type="ECO:0000313" key="2">
    <source>
        <dbReference type="EMBL" id="MFC0513176.1"/>
    </source>
</evidence>
<keyword evidence="3" id="KW-1185">Reference proteome</keyword>
<evidence type="ECO:0000313" key="3">
    <source>
        <dbReference type="Proteomes" id="UP001589828"/>
    </source>
</evidence>
<feature type="domain" description="GmrSD restriction endonucleases N-terminal" evidence="1">
    <location>
        <begin position="15"/>
        <end position="229"/>
    </location>
</feature>
<name>A0ABV6L0C1_9SPHI</name>
<sequence>MNNATQISKQLSFWQLIKSSEKIEIPIIQRDYAQGRPDKNKIRNKFLDALGRALVTAPVELDFVYGSNSKGNAFQPLDGQQRLTTLFLLHWYIASKENSLDSTVRKELTKFTYTIRTSSNDFCRKIVAADIPIDPATNTISGIIKDAAWFYSSWEHDPTIKAMLIMLDAIHKKFKVLPIKWEYLTGEDVRPITFHHIPLADFGLSDDLYIKMNARGKQLSSFENFKADIIKHIDKNSWEDGKPPIETLSHKADTAWTDLFWDNGKGEKTFDNAFINVISNSVLCSWANRPDKTKDRDKKIQNLFNNPGDVSPEDFDINAYENLCRDLDIYSAILDEQPNFSFPLWTLLPKTENNLFSIIASGKATYPQRVLFYAQTSYLSKVKDIDSRLFGHWMRVVRNIIYNSTIDSVQSFTGAINLINDLSPGSKNIYPFLSGSSIQSNFGSAQVKHETDKASIINPSNMDVIFEAEDTNFCRGKIEFILYCVQKKNDEGYDFMKMANINKVLKTYFNGNEVSNEFRRAMLTIGNMEFYKFWWSWTSAIRLNKHSLIKDIADLRILAANTDYRDYLKKMIIKLISTAPSTIIDEFLTKNEGNEDIPNWKIRLIAKPKLLDDHCRSHCIAVPDTNKYCYLLRVERPRDAESCKKIS</sequence>
<dbReference type="Pfam" id="PF03235">
    <property type="entry name" value="GmrSD_N"/>
    <property type="match status" value="1"/>
</dbReference>